<dbReference type="RefSeq" id="WP_129605334.1">
    <property type="nucleotide sequence ID" value="NZ_CP035544.1"/>
</dbReference>
<evidence type="ECO:0008006" key="3">
    <source>
        <dbReference type="Google" id="ProtNLM"/>
    </source>
</evidence>
<protein>
    <recommendedName>
        <fullName evidence="3">Glycosyl hydrolase family 16</fullName>
    </recommendedName>
</protein>
<dbReference type="InterPro" id="IPR008964">
    <property type="entry name" value="Invasin/intimin_cell_adhesion"/>
</dbReference>
<dbReference type="AlphaFoldDB" id="A0A411EAH4"/>
<dbReference type="InterPro" id="IPR008979">
    <property type="entry name" value="Galactose-bd-like_sf"/>
</dbReference>
<dbReference type="OrthoDB" id="5381604at2"/>
<dbReference type="PROSITE" id="PS51257">
    <property type="entry name" value="PROKAR_LIPOPROTEIN"/>
    <property type="match status" value="1"/>
</dbReference>
<dbReference type="SUPFAM" id="SSF49373">
    <property type="entry name" value="Invasin/intimin cell-adhesion fragments"/>
    <property type="match status" value="1"/>
</dbReference>
<name>A0A411EAH4_9FLAO</name>
<dbReference type="Gene3D" id="2.60.120.430">
    <property type="entry name" value="Galactose-binding lectin"/>
    <property type="match status" value="2"/>
</dbReference>
<accession>A0A411EAH4</accession>
<gene>
    <name evidence="1" type="ORF">EQY75_09455</name>
</gene>
<dbReference type="Proteomes" id="UP000290889">
    <property type="component" value="Chromosome"/>
</dbReference>
<reference evidence="1 2" key="1">
    <citation type="submission" date="2019-01" db="EMBL/GenBank/DDBJ databases">
        <title>Muriicola soli sp. nov., isolated from soil.</title>
        <authorList>
            <person name="Kang H.J."/>
            <person name="Kim S.B."/>
        </authorList>
    </citation>
    <scope>NUCLEOTIDE SEQUENCE [LARGE SCALE GENOMIC DNA]</scope>
    <source>
        <strain evidence="1 2">MMS17-SY002</strain>
    </source>
</reference>
<dbReference type="EMBL" id="CP035544">
    <property type="protein sequence ID" value="QBA64732.1"/>
    <property type="molecule type" value="Genomic_DNA"/>
</dbReference>
<dbReference type="Gene3D" id="2.60.40.1080">
    <property type="match status" value="1"/>
</dbReference>
<dbReference type="KEGG" id="mur:EQY75_09455"/>
<dbReference type="InterPro" id="IPR018247">
    <property type="entry name" value="EF_Hand_1_Ca_BS"/>
</dbReference>
<evidence type="ECO:0000313" key="2">
    <source>
        <dbReference type="Proteomes" id="UP000290889"/>
    </source>
</evidence>
<dbReference type="SUPFAM" id="SSF49785">
    <property type="entry name" value="Galactose-binding domain-like"/>
    <property type="match status" value="1"/>
</dbReference>
<keyword evidence="2" id="KW-1185">Reference proteome</keyword>
<evidence type="ECO:0000313" key="1">
    <source>
        <dbReference type="EMBL" id="QBA64732.1"/>
    </source>
</evidence>
<sequence>MKNRNLTYQFSTLLLGFLFLALAGCEREFSNEVDFATFNNNSDIFIDGFSGGLEYLPFAGSKLNAFSVDTETRYKGESSMRFDVPNVGDPDGSFAGAIFPDMGGRDLSGYDALTFWAKATKAATINEIGFGQDFGENKYLVTKQNLRISTGWTKYIIPIPDPSKLMREKGLFWYAEGPEDGDGYTFWIDELRFENLGTIAQPQPAILGGQDVDQSAFVDIDIPLTGLTQTFNLASGINQTVSVAPSYFDFQSSDNDVARVSELGVVSPVGTGTAEITAILGGVRAEGSLSLDVAGGFVFAPTPPARDPANVISIFSDAYANVPVDFYNGFFAPFQTTLGGAIDVNGNNIIEYTELNFVATEFKNPTVDASAMTHFHVDIRIDEAIDSADFIAIELGDFGPNDAFGGGDDSSSRITLDSSDLVSGEWISLDIPLSDFTTLTSRSNLAQIFFISDATISVLLVDNMYFYTE</sequence>
<proteinExistence type="predicted"/>
<dbReference type="PROSITE" id="PS00018">
    <property type="entry name" value="EF_HAND_1"/>
    <property type="match status" value="1"/>
</dbReference>
<organism evidence="1 2">
    <name type="scientific">Muriicola soli</name>
    <dbReference type="NCBI Taxonomy" id="2507538"/>
    <lineage>
        <taxon>Bacteria</taxon>
        <taxon>Pseudomonadati</taxon>
        <taxon>Bacteroidota</taxon>
        <taxon>Flavobacteriia</taxon>
        <taxon>Flavobacteriales</taxon>
        <taxon>Flavobacteriaceae</taxon>
        <taxon>Muriicola</taxon>
    </lineage>
</organism>